<dbReference type="GO" id="GO:0022857">
    <property type="term" value="F:transmembrane transporter activity"/>
    <property type="evidence" value="ECO:0007669"/>
    <property type="project" value="InterPro"/>
</dbReference>
<feature type="transmembrane region" description="Helical" evidence="25">
    <location>
        <begin position="234"/>
        <end position="255"/>
    </location>
</feature>
<gene>
    <name evidence="27" type="ORF">TMES_08820</name>
</gene>
<comment type="function">
    <text evidence="23">Lysosomal dipeptide uniporter that selectively exports lysine, arginine or histidine-containing dipeptides with a net positive charge from the lysosome lumen into the cytosol. Could play a role in a specific type of protein O-glycosylation indirectly regulating macrophages migration and tissue invasion. Also essential for liver homeostasis.</text>
</comment>
<evidence type="ECO:0000256" key="6">
    <source>
        <dbReference type="ARBA" id="ARBA00023136"/>
    </source>
</evidence>
<feature type="transmembrane region" description="Helical" evidence="25">
    <location>
        <begin position="118"/>
        <end position="142"/>
    </location>
</feature>
<comment type="catalytic activity">
    <reaction evidence="15">
        <text>L-arginyl-L-alpha-amino acid(out) = L-arginyl-L-alpha-amino acid(in)</text>
        <dbReference type="Rhea" id="RHEA:79371"/>
        <dbReference type="ChEBI" id="CHEBI:84315"/>
    </reaction>
</comment>
<feature type="transmembrane region" description="Helical" evidence="25">
    <location>
        <begin position="61"/>
        <end position="82"/>
    </location>
</feature>
<dbReference type="Gene3D" id="1.20.1250.20">
    <property type="entry name" value="MFS general substrate transporter like domains"/>
    <property type="match status" value="2"/>
</dbReference>
<evidence type="ECO:0000256" key="15">
    <source>
        <dbReference type="ARBA" id="ARBA00044899"/>
    </source>
</evidence>
<comment type="similarity">
    <text evidence="2">Belongs to the major facilitator superfamily.</text>
</comment>
<feature type="transmembrane region" description="Helical" evidence="25">
    <location>
        <begin position="397"/>
        <end position="417"/>
    </location>
</feature>
<comment type="subunit">
    <text evidence="24">Homodimer. Interacts with lysosomal protein GLMP (via lumenal domain); the interaction starts while both proteins are still in the endoplasmic reticulum and is required for stabilization of MFSD1 in lysosomes but has no direct effect on its targeting to lysosomes or transporter activity.</text>
</comment>
<evidence type="ECO:0000313" key="27">
    <source>
        <dbReference type="EMBL" id="OSQ38855.1"/>
    </source>
</evidence>
<evidence type="ECO:0000256" key="14">
    <source>
        <dbReference type="ARBA" id="ARBA00044898"/>
    </source>
</evidence>
<evidence type="ECO:0000256" key="19">
    <source>
        <dbReference type="ARBA" id="ARBA00044919"/>
    </source>
</evidence>
<comment type="catalytic activity">
    <reaction evidence="12">
        <text>L-lysyl-L-alpha-amino acid(out) = L-lysyl-L-alpha-amino acid(in)</text>
        <dbReference type="Rhea" id="RHEA:79387"/>
        <dbReference type="ChEBI" id="CHEBI:229965"/>
    </reaction>
</comment>
<keyword evidence="5 25" id="KW-1133">Transmembrane helix</keyword>
<feature type="transmembrane region" description="Helical" evidence="25">
    <location>
        <begin position="267"/>
        <end position="290"/>
    </location>
</feature>
<keyword evidence="28" id="KW-1185">Reference proteome</keyword>
<keyword evidence="4 25" id="KW-0812">Transmembrane</keyword>
<comment type="catalytic activity">
    <reaction evidence="16">
        <text>L-lysyl-L-lysine(out) = L-lysyl-L-lysine(in)</text>
        <dbReference type="Rhea" id="RHEA:79403"/>
        <dbReference type="ChEBI" id="CHEBI:229956"/>
    </reaction>
</comment>
<comment type="catalytic activity">
    <reaction evidence="8">
        <text>L-lysyl-L-alanine(out) = L-lysyl-L-alanine(in)</text>
        <dbReference type="Rhea" id="RHEA:79399"/>
        <dbReference type="ChEBI" id="CHEBI:229954"/>
    </reaction>
</comment>
<feature type="transmembrane region" description="Helical" evidence="25">
    <location>
        <begin position="362"/>
        <end position="385"/>
    </location>
</feature>
<accession>A0A1Y2L176</accession>
<dbReference type="AlphaFoldDB" id="A0A1Y2L176"/>
<proteinExistence type="inferred from homology"/>
<dbReference type="Proteomes" id="UP000193391">
    <property type="component" value="Unassembled WGS sequence"/>
</dbReference>
<feature type="transmembrane region" description="Helical" evidence="25">
    <location>
        <begin position="21"/>
        <end position="41"/>
    </location>
</feature>
<dbReference type="InterPro" id="IPR020846">
    <property type="entry name" value="MFS_dom"/>
</dbReference>
<dbReference type="InterPro" id="IPR011701">
    <property type="entry name" value="MFS"/>
</dbReference>
<comment type="catalytic activity">
    <reaction evidence="19">
        <text>L-alanyl-L-lysine(out) = L-alanyl-L-lysine(in)</text>
        <dbReference type="Rhea" id="RHEA:79415"/>
        <dbReference type="ChEBI" id="CHEBI:192470"/>
    </reaction>
</comment>
<evidence type="ECO:0000256" key="1">
    <source>
        <dbReference type="ARBA" id="ARBA00004155"/>
    </source>
</evidence>
<dbReference type="PANTHER" id="PTHR23512">
    <property type="entry name" value="MAJOR FACILITATOR SUPERFAMILY DOMAIN-CONTAINING PROTEIN 1"/>
    <property type="match status" value="1"/>
</dbReference>
<protein>
    <recommendedName>
        <fullName evidence="21">Lysosomal dipeptide transporter MFSD1</fullName>
    </recommendedName>
    <alternativeName>
        <fullName evidence="22">Major facilitator superfamily domain-containing protein 1</fullName>
    </alternativeName>
</protein>
<evidence type="ECO:0000256" key="22">
    <source>
        <dbReference type="ARBA" id="ARBA00045018"/>
    </source>
</evidence>
<evidence type="ECO:0000256" key="25">
    <source>
        <dbReference type="SAM" id="Phobius"/>
    </source>
</evidence>
<keyword evidence="3" id="KW-0813">Transport</keyword>
<sequence length="428" mass="46233">MTEQNQTDMTSKRDHPDHSKLAFVLVLVPLLMSFSLSQFYRSAQALLAGSLRTELGVTPEQLGLISGSFHFAFALMQIPVGVMLDRYGPRKTNGVMMIITVVGVIVFARAHSVTGLMIGQGIIGMGCAAAFMATLVCASRWVAPEKFAATSGIIVALSLLGVLASATPLAALIEYQGWRGVYYWLAGLSVLSVVLTFAMVRDEPPHLRRKQARRGETMREVLQGIMEVWKNRQMWLLVAVGFFAYPTILTVRGLWGGPYLHDVFHLAPVQVGNILLCMTIGMIAGPPCYGHVSRLMGGRARPLILFSVFVSTVLLISQALLGVEHVWLAAILMMAHGFLGSCATLNYAASRAAVPQHLIGRALTTVNLATFGGLFVLQGLAGVIIGQYPSDQAIAGYQWMFAFLGIGLGLAGIAFWLGGRQRKAVKKG</sequence>
<keyword evidence="6 25" id="KW-0472">Membrane</keyword>
<evidence type="ECO:0000256" key="20">
    <source>
        <dbReference type="ARBA" id="ARBA00044924"/>
    </source>
</evidence>
<comment type="caution">
    <text evidence="27">The sequence shown here is derived from an EMBL/GenBank/DDBJ whole genome shotgun (WGS) entry which is preliminary data.</text>
</comment>
<evidence type="ECO:0000256" key="8">
    <source>
        <dbReference type="ARBA" id="ARBA00044876"/>
    </source>
</evidence>
<dbReference type="InterPro" id="IPR052187">
    <property type="entry name" value="MFSD1"/>
</dbReference>
<feature type="domain" description="Major facilitator superfamily (MFS) profile" evidence="26">
    <location>
        <begin position="21"/>
        <end position="423"/>
    </location>
</feature>
<evidence type="ECO:0000256" key="23">
    <source>
        <dbReference type="ARBA" id="ARBA00045709"/>
    </source>
</evidence>
<evidence type="ECO:0000256" key="12">
    <source>
        <dbReference type="ARBA" id="ARBA00044891"/>
    </source>
</evidence>
<feature type="transmembrane region" description="Helical" evidence="25">
    <location>
        <begin position="181"/>
        <end position="200"/>
    </location>
</feature>
<evidence type="ECO:0000256" key="10">
    <source>
        <dbReference type="ARBA" id="ARBA00044881"/>
    </source>
</evidence>
<evidence type="ECO:0000256" key="17">
    <source>
        <dbReference type="ARBA" id="ARBA00044903"/>
    </source>
</evidence>
<keyword evidence="7" id="KW-0458">Lysosome</keyword>
<comment type="catalytic activity">
    <reaction evidence="17">
        <text>L-arginyl-glycine(out) = L-arginyl-glycine(in)</text>
        <dbReference type="Rhea" id="RHEA:79391"/>
        <dbReference type="ChEBI" id="CHEBI:229955"/>
    </reaction>
</comment>
<comment type="catalytic activity">
    <reaction evidence="10">
        <text>L-alpha-aminoacyl-L-arginine(out) = L-alpha-aminoacyl-L-arginine(in)</text>
        <dbReference type="Rhea" id="RHEA:79367"/>
        <dbReference type="ChEBI" id="CHEBI:229968"/>
    </reaction>
</comment>
<evidence type="ECO:0000256" key="16">
    <source>
        <dbReference type="ARBA" id="ARBA00044900"/>
    </source>
</evidence>
<dbReference type="EMBL" id="JFKA01000003">
    <property type="protein sequence ID" value="OSQ38855.1"/>
    <property type="molecule type" value="Genomic_DNA"/>
</dbReference>
<organism evidence="27 28">
    <name type="scientific">Thalassospira mesophila</name>
    <dbReference type="NCBI Taxonomy" id="1293891"/>
    <lineage>
        <taxon>Bacteria</taxon>
        <taxon>Pseudomonadati</taxon>
        <taxon>Pseudomonadota</taxon>
        <taxon>Alphaproteobacteria</taxon>
        <taxon>Rhodospirillales</taxon>
        <taxon>Thalassospiraceae</taxon>
        <taxon>Thalassospira</taxon>
    </lineage>
</organism>
<dbReference type="OrthoDB" id="272777at2"/>
<reference evidence="27 28" key="1">
    <citation type="submission" date="2014-03" db="EMBL/GenBank/DDBJ databases">
        <title>The draft genome sequence of Thalassospira mesophila JCM 18969.</title>
        <authorList>
            <person name="Lai Q."/>
            <person name="Shao Z."/>
        </authorList>
    </citation>
    <scope>NUCLEOTIDE SEQUENCE [LARGE SCALE GENOMIC DNA]</scope>
    <source>
        <strain evidence="27 28">JCM 18969</strain>
    </source>
</reference>
<dbReference type="PANTHER" id="PTHR23512:SF3">
    <property type="entry name" value="MAJOR FACILITATOR SUPERFAMILY DOMAIN-CONTAINING PROTEIN 1"/>
    <property type="match status" value="1"/>
</dbReference>
<evidence type="ECO:0000256" key="7">
    <source>
        <dbReference type="ARBA" id="ARBA00023228"/>
    </source>
</evidence>
<evidence type="ECO:0000256" key="4">
    <source>
        <dbReference type="ARBA" id="ARBA00022692"/>
    </source>
</evidence>
<name>A0A1Y2L176_9PROT</name>
<dbReference type="InterPro" id="IPR036259">
    <property type="entry name" value="MFS_trans_sf"/>
</dbReference>
<evidence type="ECO:0000256" key="9">
    <source>
        <dbReference type="ARBA" id="ARBA00044878"/>
    </source>
</evidence>
<evidence type="ECO:0000256" key="3">
    <source>
        <dbReference type="ARBA" id="ARBA00022448"/>
    </source>
</evidence>
<comment type="catalytic activity">
    <reaction evidence="14">
        <text>L-aspartyl-L-lysine(out) = L-aspartyl-L-lysine(in)</text>
        <dbReference type="Rhea" id="RHEA:79411"/>
        <dbReference type="ChEBI" id="CHEBI:229953"/>
    </reaction>
</comment>
<dbReference type="STRING" id="1293891.TMES_08820"/>
<comment type="catalytic activity">
    <reaction evidence="9">
        <text>L-histidyl-glycine(out) = L-histidyl-glycine(in)</text>
        <dbReference type="Rhea" id="RHEA:79395"/>
        <dbReference type="ChEBI" id="CHEBI:229957"/>
    </reaction>
</comment>
<feature type="transmembrane region" description="Helical" evidence="25">
    <location>
        <begin position="154"/>
        <end position="175"/>
    </location>
</feature>
<evidence type="ECO:0000256" key="21">
    <source>
        <dbReference type="ARBA" id="ARBA00044985"/>
    </source>
</evidence>
<dbReference type="SUPFAM" id="SSF103473">
    <property type="entry name" value="MFS general substrate transporter"/>
    <property type="match status" value="1"/>
</dbReference>
<dbReference type="PROSITE" id="PS50850">
    <property type="entry name" value="MFS"/>
    <property type="match status" value="1"/>
</dbReference>
<evidence type="ECO:0000256" key="11">
    <source>
        <dbReference type="ARBA" id="ARBA00044884"/>
    </source>
</evidence>
<feature type="transmembrane region" description="Helical" evidence="25">
    <location>
        <begin position="94"/>
        <end position="112"/>
    </location>
</feature>
<evidence type="ECO:0000313" key="28">
    <source>
        <dbReference type="Proteomes" id="UP000193391"/>
    </source>
</evidence>
<evidence type="ECO:0000256" key="24">
    <source>
        <dbReference type="ARBA" id="ARBA00046376"/>
    </source>
</evidence>
<feature type="transmembrane region" description="Helical" evidence="25">
    <location>
        <begin position="327"/>
        <end position="350"/>
    </location>
</feature>
<evidence type="ECO:0000256" key="18">
    <source>
        <dbReference type="ARBA" id="ARBA00044912"/>
    </source>
</evidence>
<dbReference type="Pfam" id="PF07690">
    <property type="entry name" value="MFS_1"/>
    <property type="match status" value="2"/>
</dbReference>
<comment type="catalytic activity">
    <reaction evidence="18">
        <text>L-histidyl-L-alpha-amino acid(out) = L-histidyl-L-alpha-amino acid(in)</text>
        <dbReference type="Rhea" id="RHEA:79379"/>
        <dbReference type="ChEBI" id="CHEBI:229964"/>
    </reaction>
</comment>
<evidence type="ECO:0000259" key="26">
    <source>
        <dbReference type="PROSITE" id="PS50850"/>
    </source>
</evidence>
<comment type="catalytic activity">
    <reaction evidence="11">
        <text>L-alpha-aminoacyl-L-histidine(out) = L-alpha-aminoacyl-L-histidine(in)</text>
        <dbReference type="Rhea" id="RHEA:79375"/>
        <dbReference type="ChEBI" id="CHEBI:229967"/>
    </reaction>
</comment>
<comment type="catalytic activity">
    <reaction evidence="13">
        <text>L-alpha-aminoacyl-L-lysine(out) = L-alpha-aminoacyl-L-lysine(in)</text>
        <dbReference type="Rhea" id="RHEA:79383"/>
        <dbReference type="ChEBI" id="CHEBI:229966"/>
    </reaction>
</comment>
<evidence type="ECO:0000256" key="2">
    <source>
        <dbReference type="ARBA" id="ARBA00008335"/>
    </source>
</evidence>
<comment type="catalytic activity">
    <reaction evidence="20">
        <text>L-lysyl-glycine(out) = L-lysyl-glycine(in)</text>
        <dbReference type="Rhea" id="RHEA:79407"/>
        <dbReference type="ChEBI" id="CHEBI:191202"/>
    </reaction>
</comment>
<evidence type="ECO:0000256" key="5">
    <source>
        <dbReference type="ARBA" id="ARBA00022989"/>
    </source>
</evidence>
<dbReference type="GO" id="GO:0005765">
    <property type="term" value="C:lysosomal membrane"/>
    <property type="evidence" value="ECO:0007669"/>
    <property type="project" value="UniProtKB-SubCell"/>
</dbReference>
<evidence type="ECO:0000256" key="13">
    <source>
        <dbReference type="ARBA" id="ARBA00044893"/>
    </source>
</evidence>
<comment type="subcellular location">
    <subcellularLocation>
        <location evidence="1">Lysosome membrane</location>
        <topology evidence="1">Multi-pass membrane protein</topology>
    </subcellularLocation>
</comment>
<feature type="transmembrane region" description="Helical" evidence="25">
    <location>
        <begin position="302"/>
        <end position="321"/>
    </location>
</feature>